<evidence type="ECO:0000313" key="2">
    <source>
        <dbReference type="EMBL" id="AFZ11576.1"/>
    </source>
</evidence>
<reference evidence="2 3" key="1">
    <citation type="submission" date="2012-06" db="EMBL/GenBank/DDBJ databases">
        <title>Finished chromosome of genome of Crinalium epipsammum PCC 9333.</title>
        <authorList>
            <consortium name="US DOE Joint Genome Institute"/>
            <person name="Gugger M."/>
            <person name="Coursin T."/>
            <person name="Rippka R."/>
            <person name="Tandeau De Marsac N."/>
            <person name="Huntemann M."/>
            <person name="Wei C.-L."/>
            <person name="Han J."/>
            <person name="Detter J.C."/>
            <person name="Han C."/>
            <person name="Tapia R."/>
            <person name="Davenport K."/>
            <person name="Daligault H."/>
            <person name="Erkkila T."/>
            <person name="Gu W."/>
            <person name="Munk A.C.C."/>
            <person name="Teshima H."/>
            <person name="Xu Y."/>
            <person name="Chain P."/>
            <person name="Chen A."/>
            <person name="Krypides N."/>
            <person name="Mavromatis K."/>
            <person name="Markowitz V."/>
            <person name="Szeto E."/>
            <person name="Ivanova N."/>
            <person name="Mikhailova N."/>
            <person name="Ovchinnikova G."/>
            <person name="Pagani I."/>
            <person name="Pati A."/>
            <person name="Goodwin L."/>
            <person name="Peters L."/>
            <person name="Pitluck S."/>
            <person name="Woyke T."/>
            <person name="Kerfeld C."/>
        </authorList>
    </citation>
    <scope>NUCLEOTIDE SEQUENCE [LARGE SCALE GENOMIC DNA]</scope>
    <source>
        <strain evidence="2 3">PCC 9333</strain>
    </source>
</reference>
<gene>
    <name evidence="2" type="ORF">Cri9333_0633</name>
</gene>
<dbReference type="PATRIC" id="fig|1173022.3.peg.697"/>
<proteinExistence type="predicted"/>
<evidence type="ECO:0000313" key="3">
    <source>
        <dbReference type="Proteomes" id="UP000010472"/>
    </source>
</evidence>
<dbReference type="AlphaFoldDB" id="K9VUG6"/>
<sequence>MALEKNLESKKTLIKKPFTDTDSPTTFQAIGIIRGQYFPSQDNPREGIVVTESGTTLSAHLRQSAQKQCAGHPEKITESQVWSCYPRQIEEAPWLKLTLKNIRSPQTIREHINFFLIRGVIVNQDLTANTFEIEIRRNLQPSKNGKQWNKFKPFTLNIVGSLPSDSINQFWELACSLDGYNLVLEDSHLVSANFVESDDVALPEPTSTPTPKAPLVKQANSSVKKDRLTIQAHTPKNIDLGDSEMTTAGKLELTIKINSFPEDVRTVENGWKHFELDCDGVIASITVKPKIFKKLEDAVANYPMWVAAIAGKMGSRTKDGFVLENASITTFERKPKESSQESVTTKV</sequence>
<dbReference type="STRING" id="1173022.Cri9333_0633"/>
<dbReference type="HOGENOM" id="CLU_823143_0_0_3"/>
<dbReference type="Proteomes" id="UP000010472">
    <property type="component" value="Chromosome"/>
</dbReference>
<dbReference type="RefSeq" id="WP_015201710.1">
    <property type="nucleotide sequence ID" value="NC_019753.1"/>
</dbReference>
<protein>
    <recommendedName>
        <fullName evidence="4">Fertility inhibition FinO-like protein</fullName>
    </recommendedName>
</protein>
<name>K9VUG6_9CYAN</name>
<evidence type="ECO:0008006" key="4">
    <source>
        <dbReference type="Google" id="ProtNLM"/>
    </source>
</evidence>
<feature type="region of interest" description="Disordered" evidence="1">
    <location>
        <begin position="201"/>
        <end position="222"/>
    </location>
</feature>
<accession>K9VUG6</accession>
<evidence type="ECO:0000256" key="1">
    <source>
        <dbReference type="SAM" id="MobiDB-lite"/>
    </source>
</evidence>
<keyword evidence="3" id="KW-1185">Reference proteome</keyword>
<dbReference type="EMBL" id="CP003620">
    <property type="protein sequence ID" value="AFZ11576.1"/>
    <property type="molecule type" value="Genomic_DNA"/>
</dbReference>
<dbReference type="KEGG" id="cep:Cri9333_0633"/>
<organism evidence="2 3">
    <name type="scientific">Crinalium epipsammum PCC 9333</name>
    <dbReference type="NCBI Taxonomy" id="1173022"/>
    <lineage>
        <taxon>Bacteria</taxon>
        <taxon>Bacillati</taxon>
        <taxon>Cyanobacteriota</taxon>
        <taxon>Cyanophyceae</taxon>
        <taxon>Gomontiellales</taxon>
        <taxon>Gomontiellaceae</taxon>
        <taxon>Crinalium</taxon>
    </lineage>
</organism>
<dbReference type="eggNOG" id="COG3781">
    <property type="taxonomic scope" value="Bacteria"/>
</dbReference>